<dbReference type="KEGG" id="grc:GI584_17590"/>
<comment type="similarity">
    <text evidence="8">Belongs to the trans-sulfuration enzymes family.</text>
</comment>
<protein>
    <recommendedName>
        <fullName evidence="3">homocysteine desulfhydrase</fullName>
        <ecNumber evidence="3">4.4.1.2</ecNumber>
    </recommendedName>
    <alternativeName>
        <fullName evidence="4">Homocysteine desulfhydrase</fullName>
    </alternativeName>
</protein>
<keyword evidence="2 7" id="KW-0663">Pyridoxal phosphate</keyword>
<reference evidence="9 10" key="1">
    <citation type="submission" date="2019-11" db="EMBL/GenBank/DDBJ databases">
        <title>Gracilibacillus salitolerans sp. nov., a moderate halophile isolated from a saline soil in northwest China.</title>
        <authorList>
            <person name="Gan L."/>
        </authorList>
    </citation>
    <scope>NUCLEOTIDE SEQUENCE [LARGE SCALE GENOMIC DNA]</scope>
    <source>
        <strain evidence="9 10">SCU50</strain>
    </source>
</reference>
<dbReference type="PIRSF" id="PIRSF001434">
    <property type="entry name" value="CGS"/>
    <property type="match status" value="1"/>
</dbReference>
<evidence type="ECO:0000313" key="10">
    <source>
        <dbReference type="Proteomes" id="UP000339690"/>
    </source>
</evidence>
<evidence type="ECO:0000256" key="2">
    <source>
        <dbReference type="ARBA" id="ARBA00022898"/>
    </source>
</evidence>
<dbReference type="Gene3D" id="3.40.640.10">
    <property type="entry name" value="Type I PLP-dependent aspartate aminotransferase-like (Major domain)"/>
    <property type="match status" value="1"/>
</dbReference>
<name>A0A5Q2TPW4_9BACI</name>
<keyword evidence="9" id="KW-0808">Transferase</keyword>
<dbReference type="RefSeq" id="WP_100359494.1">
    <property type="nucleotide sequence ID" value="NZ_CP045915.1"/>
</dbReference>
<comment type="cofactor">
    <cofactor evidence="1 8">
        <name>pyridoxal 5'-phosphate</name>
        <dbReference type="ChEBI" id="CHEBI:597326"/>
    </cofactor>
</comment>
<evidence type="ECO:0000256" key="1">
    <source>
        <dbReference type="ARBA" id="ARBA00001933"/>
    </source>
</evidence>
<dbReference type="GO" id="GO:0005737">
    <property type="term" value="C:cytoplasm"/>
    <property type="evidence" value="ECO:0007669"/>
    <property type="project" value="TreeGrafter"/>
</dbReference>
<keyword evidence="9" id="KW-0032">Aminotransferase</keyword>
<dbReference type="GO" id="GO:0047982">
    <property type="term" value="F:homocysteine desulfhydrase activity"/>
    <property type="evidence" value="ECO:0007669"/>
    <property type="project" value="UniProtKB-EC"/>
</dbReference>
<evidence type="ECO:0000256" key="4">
    <source>
        <dbReference type="ARBA" id="ARBA00047199"/>
    </source>
</evidence>
<proteinExistence type="inferred from homology"/>
<dbReference type="FunFam" id="3.40.640.10:FF:000046">
    <property type="entry name" value="Cystathionine gamma-lyase"/>
    <property type="match status" value="1"/>
</dbReference>
<comment type="catalytic activity">
    <reaction evidence="6">
        <text>L-methionine + H2O = methanethiol + 2-oxobutanoate + NH4(+)</text>
        <dbReference type="Rhea" id="RHEA:23800"/>
        <dbReference type="ChEBI" id="CHEBI:15377"/>
        <dbReference type="ChEBI" id="CHEBI:16007"/>
        <dbReference type="ChEBI" id="CHEBI:16763"/>
        <dbReference type="ChEBI" id="CHEBI:28938"/>
        <dbReference type="ChEBI" id="CHEBI:57844"/>
        <dbReference type="EC" id="4.4.1.11"/>
    </reaction>
    <physiologicalReaction direction="left-to-right" evidence="6">
        <dbReference type="Rhea" id="RHEA:23801"/>
    </physiologicalReaction>
</comment>
<evidence type="ECO:0000256" key="8">
    <source>
        <dbReference type="RuleBase" id="RU362118"/>
    </source>
</evidence>
<dbReference type="PANTHER" id="PTHR11808">
    <property type="entry name" value="TRANS-SULFURATION ENZYME FAMILY MEMBER"/>
    <property type="match status" value="1"/>
</dbReference>
<evidence type="ECO:0000256" key="5">
    <source>
        <dbReference type="ARBA" id="ARBA00048780"/>
    </source>
</evidence>
<dbReference type="Pfam" id="PF01053">
    <property type="entry name" value="Cys_Met_Meta_PP"/>
    <property type="match status" value="1"/>
</dbReference>
<dbReference type="Gene3D" id="3.90.1150.10">
    <property type="entry name" value="Aspartate Aminotransferase, domain 1"/>
    <property type="match status" value="1"/>
</dbReference>
<dbReference type="EMBL" id="CP045915">
    <property type="protein sequence ID" value="QGH35750.1"/>
    <property type="molecule type" value="Genomic_DNA"/>
</dbReference>
<dbReference type="GO" id="GO:0019346">
    <property type="term" value="P:transsulfuration"/>
    <property type="evidence" value="ECO:0007669"/>
    <property type="project" value="InterPro"/>
</dbReference>
<feature type="modified residue" description="N6-(pyridoxal phosphate)lysine" evidence="7">
    <location>
        <position position="203"/>
    </location>
</feature>
<dbReference type="InterPro" id="IPR015421">
    <property type="entry name" value="PyrdxlP-dep_Trfase_major"/>
</dbReference>
<dbReference type="InterPro" id="IPR000277">
    <property type="entry name" value="Cys/Met-Metab_PyrdxlP-dep_enz"/>
</dbReference>
<evidence type="ECO:0000313" key="9">
    <source>
        <dbReference type="EMBL" id="QGH35750.1"/>
    </source>
</evidence>
<evidence type="ECO:0000256" key="3">
    <source>
        <dbReference type="ARBA" id="ARBA00047175"/>
    </source>
</evidence>
<dbReference type="GO" id="GO:0008483">
    <property type="term" value="F:transaminase activity"/>
    <property type="evidence" value="ECO:0007669"/>
    <property type="project" value="UniProtKB-KW"/>
</dbReference>
<comment type="catalytic activity">
    <reaction evidence="5">
        <text>L-homocysteine + H2O = 2-oxobutanoate + hydrogen sulfide + NH4(+) + H(+)</text>
        <dbReference type="Rhea" id="RHEA:14501"/>
        <dbReference type="ChEBI" id="CHEBI:15377"/>
        <dbReference type="ChEBI" id="CHEBI:15378"/>
        <dbReference type="ChEBI" id="CHEBI:16763"/>
        <dbReference type="ChEBI" id="CHEBI:28938"/>
        <dbReference type="ChEBI" id="CHEBI:29919"/>
        <dbReference type="ChEBI" id="CHEBI:58199"/>
        <dbReference type="EC" id="4.4.1.2"/>
    </reaction>
    <physiologicalReaction direction="left-to-right" evidence="5">
        <dbReference type="Rhea" id="RHEA:14502"/>
    </physiologicalReaction>
</comment>
<gene>
    <name evidence="9" type="ORF">GI584_17590</name>
</gene>
<dbReference type="AlphaFoldDB" id="A0A5Q2TPW4"/>
<dbReference type="SUPFAM" id="SSF53383">
    <property type="entry name" value="PLP-dependent transferases"/>
    <property type="match status" value="1"/>
</dbReference>
<sequence length="378" mass="41149">MGQGFDTKSVHVTMKRKEGTPTKVTPIHQTSAFTFQNLEDIENFYNGEREYLYTRVGNPNTDELGQAVAKLETAPTGLATSSGLSAIMVGILSIAQAGDHIVASEDLYGGTYELLANELTSFGIEVSFVSFKNDLENAIKENTVLLYTESITNPLLRVENLEKIVEIANKHNLKTMVDNTFATPYLVQPYRLGVNLVAHSATKYLGGHSDITAGVLAGDEELIAKAKTKTVNLGSNLSPFEAWLTVRGLKTLSVRMERHVKNAAKLAEALAEHPAVDRVYYPEYVSEQGNGAIVTIDITNKADISTFFESLDWIKIVATLAGVETTVSYPIGTSHRNLPELSQQALGITKGLIRISVGIEDAADIISTMKQALDQAKK</sequence>
<dbReference type="InterPro" id="IPR015424">
    <property type="entry name" value="PyrdxlP-dep_Trfase"/>
</dbReference>
<dbReference type="GO" id="GO:0018826">
    <property type="term" value="F:methionine gamma-lyase activity"/>
    <property type="evidence" value="ECO:0007669"/>
    <property type="project" value="UniProtKB-EC"/>
</dbReference>
<accession>A0A5Q2TPW4</accession>
<dbReference type="Proteomes" id="UP000339690">
    <property type="component" value="Chromosome"/>
</dbReference>
<dbReference type="EC" id="4.4.1.2" evidence="3"/>
<dbReference type="CDD" id="cd00614">
    <property type="entry name" value="CGS_like"/>
    <property type="match status" value="1"/>
</dbReference>
<dbReference type="GO" id="GO:0030170">
    <property type="term" value="F:pyridoxal phosphate binding"/>
    <property type="evidence" value="ECO:0007669"/>
    <property type="project" value="InterPro"/>
</dbReference>
<keyword evidence="10" id="KW-1185">Reference proteome</keyword>
<organism evidence="9 10">
    <name type="scientific">Gracilibacillus salitolerans</name>
    <dbReference type="NCBI Taxonomy" id="2663022"/>
    <lineage>
        <taxon>Bacteria</taxon>
        <taxon>Bacillati</taxon>
        <taxon>Bacillota</taxon>
        <taxon>Bacilli</taxon>
        <taxon>Bacillales</taxon>
        <taxon>Bacillaceae</taxon>
        <taxon>Gracilibacillus</taxon>
    </lineage>
</organism>
<evidence type="ECO:0000256" key="6">
    <source>
        <dbReference type="ARBA" id="ARBA00052699"/>
    </source>
</evidence>
<dbReference type="InterPro" id="IPR015422">
    <property type="entry name" value="PyrdxlP-dep_Trfase_small"/>
</dbReference>
<evidence type="ECO:0000256" key="7">
    <source>
        <dbReference type="PIRSR" id="PIRSR001434-2"/>
    </source>
</evidence>